<dbReference type="PANTHER" id="PTHR43591:SF24">
    <property type="entry name" value="2-METHOXY-6-POLYPRENYL-1,4-BENZOQUINOL METHYLASE, MITOCHONDRIAL"/>
    <property type="match status" value="1"/>
</dbReference>
<keyword evidence="4" id="KW-1185">Reference proteome</keyword>
<proteinExistence type="inferred from homology"/>
<organism evidence="3 4">
    <name type="scientific">Metarhizium guizhouense (strain ARSEF 977)</name>
    <dbReference type="NCBI Taxonomy" id="1276136"/>
    <lineage>
        <taxon>Eukaryota</taxon>
        <taxon>Fungi</taxon>
        <taxon>Dikarya</taxon>
        <taxon>Ascomycota</taxon>
        <taxon>Pezizomycotina</taxon>
        <taxon>Sordariomycetes</taxon>
        <taxon>Hypocreomycetidae</taxon>
        <taxon>Hypocreales</taxon>
        <taxon>Clavicipitaceae</taxon>
        <taxon>Metarhizium</taxon>
    </lineage>
</organism>
<evidence type="ECO:0000256" key="1">
    <source>
        <dbReference type="ARBA" id="ARBA00038158"/>
    </source>
</evidence>
<dbReference type="SUPFAM" id="SSF53335">
    <property type="entry name" value="S-adenosyl-L-methionine-dependent methyltransferases"/>
    <property type="match status" value="1"/>
</dbReference>
<evidence type="ECO:0008006" key="5">
    <source>
        <dbReference type="Google" id="ProtNLM"/>
    </source>
</evidence>
<protein>
    <recommendedName>
        <fullName evidence="5">Methyltransferase</fullName>
    </recommendedName>
</protein>
<comment type="similarity">
    <text evidence="1">Belongs to the methyltransferase superfamily. LaeA methyltransferase family.</text>
</comment>
<dbReference type="Proteomes" id="UP000031192">
    <property type="component" value="Unassembled WGS sequence"/>
</dbReference>
<gene>
    <name evidence="3" type="ORF">MGU_03096</name>
</gene>
<dbReference type="Pfam" id="PF13489">
    <property type="entry name" value="Methyltransf_23"/>
    <property type="match status" value="1"/>
</dbReference>
<evidence type="ECO:0000313" key="3">
    <source>
        <dbReference type="EMBL" id="KID89691.1"/>
    </source>
</evidence>
<comment type="caution">
    <text evidence="3">The sequence shown here is derived from an EMBL/GenBank/DDBJ whole genome shotgun (WGS) entry which is preliminary data.</text>
</comment>
<dbReference type="AlphaFoldDB" id="A0A0B4HIH6"/>
<dbReference type="Gene3D" id="3.40.50.150">
    <property type="entry name" value="Vaccinia Virus protein VP39"/>
    <property type="match status" value="1"/>
</dbReference>
<reference evidence="3 4" key="1">
    <citation type="journal article" date="2014" name="Proc. Natl. Acad. Sci. U.S.A.">
        <title>Trajectory and genomic determinants of fungal-pathogen speciation and host adaptation.</title>
        <authorList>
            <person name="Hu X."/>
            <person name="Xiao G."/>
            <person name="Zheng P."/>
            <person name="Shang Y."/>
            <person name="Su Y."/>
            <person name="Zhang X."/>
            <person name="Liu X."/>
            <person name="Zhan S."/>
            <person name="St Leger R.J."/>
            <person name="Wang C."/>
        </authorList>
    </citation>
    <scope>NUCLEOTIDE SEQUENCE [LARGE SCALE GENOMIC DNA]</scope>
    <source>
        <strain evidence="3 4">ARSEF 977</strain>
    </source>
</reference>
<dbReference type="HOGENOM" id="CLU_010595_7_1_1"/>
<dbReference type="PANTHER" id="PTHR43591">
    <property type="entry name" value="METHYLTRANSFERASE"/>
    <property type="match status" value="1"/>
</dbReference>
<accession>A0A0B4HIH6</accession>
<dbReference type="CDD" id="cd02440">
    <property type="entry name" value="AdoMet_MTases"/>
    <property type="match status" value="1"/>
</dbReference>
<evidence type="ECO:0000256" key="2">
    <source>
        <dbReference type="SAM" id="MobiDB-lite"/>
    </source>
</evidence>
<sequence>MSLPIVPDYDNGDADDDSLYSIISTSPGLDTATSPSEYGHDDVDDDFEQFSLDGDGIGDGDGVSSEISCGCSTSVTPSAYEDEVAYGRRYHGFRKGRYPLPNDDLEQRREETNHALMLELTVCVLAFFGTRVNIRGIFLDSCQTIEFRELMATQGGRLFYSDIGKYPHKIIDIGTGTGTWAIDVADQYPSASVVGTDLSPIQPKWVPVNVRMYVDDCEEPDWLHGSNFDMVHFRGMAGTLRDLDRMLKRTYPHVRDGGWVEFHEFIPQILCDDGTMSEEDPLRIFFDASTQGLRTFGGEPLRALNLEETLVGAGFTNIHVITKKVPIAAWPRDKHLKTVGMFTRAVILDSLGALAAKPLAALGIPSEDRRALVTQVKRSLNDRRIHRYMKFVICYGQKKENSESASPPLQ</sequence>
<feature type="region of interest" description="Disordered" evidence="2">
    <location>
        <begin position="1"/>
        <end position="45"/>
    </location>
</feature>
<dbReference type="OrthoDB" id="2013972at2759"/>
<dbReference type="EMBL" id="AZNH01000007">
    <property type="protein sequence ID" value="KID89691.1"/>
    <property type="molecule type" value="Genomic_DNA"/>
</dbReference>
<evidence type="ECO:0000313" key="4">
    <source>
        <dbReference type="Proteomes" id="UP000031192"/>
    </source>
</evidence>
<feature type="compositionally biased region" description="Polar residues" evidence="2">
    <location>
        <begin position="21"/>
        <end position="36"/>
    </location>
</feature>
<dbReference type="GO" id="GO:0008168">
    <property type="term" value="F:methyltransferase activity"/>
    <property type="evidence" value="ECO:0007669"/>
    <property type="project" value="TreeGrafter"/>
</dbReference>
<dbReference type="InterPro" id="IPR029063">
    <property type="entry name" value="SAM-dependent_MTases_sf"/>
</dbReference>
<name>A0A0B4HIH6_METGA</name>